<evidence type="ECO:0000313" key="1">
    <source>
        <dbReference type="EMBL" id="MBB5363089.1"/>
    </source>
</evidence>
<dbReference type="EMBL" id="JACHFL010000004">
    <property type="protein sequence ID" value="MBB5363089.1"/>
    <property type="molecule type" value="Genomic_DNA"/>
</dbReference>
<dbReference type="InterPro" id="IPR038666">
    <property type="entry name" value="SSP1_head-tail_sf"/>
</dbReference>
<protein>
    <submittedName>
        <fullName evidence="1">Head-tail adaptor</fullName>
    </submittedName>
</protein>
<dbReference type="AlphaFoldDB" id="A0A7W8NDC1"/>
<dbReference type="Gene3D" id="2.40.10.270">
    <property type="entry name" value="Bacteriophage SPP1 head-tail adaptor protein"/>
    <property type="match status" value="1"/>
</dbReference>
<name>A0A7W8NDC1_9DEIO</name>
<proteinExistence type="predicted"/>
<dbReference type="Proteomes" id="UP000552709">
    <property type="component" value="Unassembled WGS sequence"/>
</dbReference>
<sequence>MTRRPRLNPVQPEAVLLLAASLGAPDALGERQTTYQEGPTVLATVTPISAEQAVRAGLTQGVTRLRVRLAAGQFIAPGDRLRLRGGDWNVVTADVRVSYTVAIVEEVP</sequence>
<evidence type="ECO:0000313" key="2">
    <source>
        <dbReference type="Proteomes" id="UP000552709"/>
    </source>
</evidence>
<comment type="caution">
    <text evidence="1">The sequence shown here is derived from an EMBL/GenBank/DDBJ whole genome shotgun (WGS) entry which is preliminary data.</text>
</comment>
<reference evidence="1 2" key="1">
    <citation type="submission" date="2020-08" db="EMBL/GenBank/DDBJ databases">
        <title>Genomic Encyclopedia of Type Strains, Phase IV (KMG-IV): sequencing the most valuable type-strain genomes for metagenomic binning, comparative biology and taxonomic classification.</title>
        <authorList>
            <person name="Goeker M."/>
        </authorList>
    </citation>
    <scope>NUCLEOTIDE SEQUENCE [LARGE SCALE GENOMIC DNA]</scope>
    <source>
        <strain evidence="1 2">DSM 27939</strain>
    </source>
</reference>
<organism evidence="1 2">
    <name type="scientific">Deinococcus humi</name>
    <dbReference type="NCBI Taxonomy" id="662880"/>
    <lineage>
        <taxon>Bacteria</taxon>
        <taxon>Thermotogati</taxon>
        <taxon>Deinococcota</taxon>
        <taxon>Deinococci</taxon>
        <taxon>Deinococcales</taxon>
        <taxon>Deinococcaceae</taxon>
        <taxon>Deinococcus</taxon>
    </lineage>
</organism>
<gene>
    <name evidence="1" type="ORF">HNQ08_002187</name>
</gene>
<accession>A0A7W8NDC1</accession>
<dbReference type="RefSeq" id="WP_184131305.1">
    <property type="nucleotide sequence ID" value="NZ_JACHFL010000004.1"/>
</dbReference>
<keyword evidence="2" id="KW-1185">Reference proteome</keyword>